<feature type="non-terminal residue" evidence="2">
    <location>
        <position position="1"/>
    </location>
</feature>
<dbReference type="Gene3D" id="3.90.1200.10">
    <property type="match status" value="1"/>
</dbReference>
<dbReference type="Pfam" id="PF01636">
    <property type="entry name" value="APH"/>
    <property type="match status" value="1"/>
</dbReference>
<dbReference type="AlphaFoldDB" id="A0A6J4VR36"/>
<protein>
    <recommendedName>
        <fullName evidence="1">Aminoglycoside phosphotransferase domain-containing protein</fullName>
    </recommendedName>
</protein>
<gene>
    <name evidence="2" type="ORF">AVDCRST_MAG88-3590</name>
</gene>
<name>A0A6J4VR36_9BACT</name>
<sequence>HRAAGQDWTGQDWSAYAWRAVFADGGGRASVLQTHSTATAALLAGLEAATRAYAGVKLSTDDLVHGDFLPENVLVLDGRVTAVIDFAQAGCGTRAIDLAHVLAWWHDEIDSPLRIRLSDRIRDISGEAGLAICLQVLDMVAYVIAHYSPESVEHAVRVGWQLLTHVQAAS</sequence>
<organism evidence="2">
    <name type="scientific">uncultured Thermomicrobiales bacterium</name>
    <dbReference type="NCBI Taxonomy" id="1645740"/>
    <lineage>
        <taxon>Bacteria</taxon>
        <taxon>Pseudomonadati</taxon>
        <taxon>Thermomicrobiota</taxon>
        <taxon>Thermomicrobia</taxon>
        <taxon>Thermomicrobiales</taxon>
        <taxon>environmental samples</taxon>
    </lineage>
</organism>
<evidence type="ECO:0000259" key="1">
    <source>
        <dbReference type="Pfam" id="PF01636"/>
    </source>
</evidence>
<dbReference type="SUPFAM" id="SSF56112">
    <property type="entry name" value="Protein kinase-like (PK-like)"/>
    <property type="match status" value="1"/>
</dbReference>
<dbReference type="InterPro" id="IPR002575">
    <property type="entry name" value="Aminoglycoside_PTrfase"/>
</dbReference>
<proteinExistence type="predicted"/>
<dbReference type="EMBL" id="CADCWM010000869">
    <property type="protein sequence ID" value="CAA9583160.1"/>
    <property type="molecule type" value="Genomic_DNA"/>
</dbReference>
<reference evidence="2" key="1">
    <citation type="submission" date="2020-02" db="EMBL/GenBank/DDBJ databases">
        <authorList>
            <person name="Meier V. D."/>
        </authorList>
    </citation>
    <scope>NUCLEOTIDE SEQUENCE</scope>
    <source>
        <strain evidence="2">AVDCRST_MAG88</strain>
    </source>
</reference>
<evidence type="ECO:0000313" key="2">
    <source>
        <dbReference type="EMBL" id="CAA9583160.1"/>
    </source>
</evidence>
<accession>A0A6J4VR36</accession>
<dbReference type="InterPro" id="IPR011009">
    <property type="entry name" value="Kinase-like_dom_sf"/>
</dbReference>
<feature type="domain" description="Aminoglycoside phosphotransferase" evidence="1">
    <location>
        <begin position="13"/>
        <end position="119"/>
    </location>
</feature>